<reference evidence="3" key="1">
    <citation type="submission" date="2022-03" db="EMBL/GenBank/DDBJ databases">
        <authorList>
            <person name="Martin C."/>
        </authorList>
    </citation>
    <scope>NUCLEOTIDE SEQUENCE</scope>
</reference>
<proteinExistence type="predicted"/>
<gene>
    <name evidence="3" type="ORF">OFUS_LOCUS2228</name>
</gene>
<comment type="caution">
    <text evidence="3">The sequence shown here is derived from an EMBL/GenBank/DDBJ whole genome shotgun (WGS) entry which is preliminary data.</text>
</comment>
<keyword evidence="2" id="KW-1133">Transmembrane helix</keyword>
<keyword evidence="2" id="KW-0472">Membrane</keyword>
<dbReference type="AlphaFoldDB" id="A0A8J1TNR8"/>
<dbReference type="Proteomes" id="UP000749559">
    <property type="component" value="Unassembled WGS sequence"/>
</dbReference>
<organism evidence="3 4">
    <name type="scientific">Owenia fusiformis</name>
    <name type="common">Polychaete worm</name>
    <dbReference type="NCBI Taxonomy" id="6347"/>
    <lineage>
        <taxon>Eukaryota</taxon>
        <taxon>Metazoa</taxon>
        <taxon>Spiralia</taxon>
        <taxon>Lophotrochozoa</taxon>
        <taxon>Annelida</taxon>
        <taxon>Polychaeta</taxon>
        <taxon>Sedentaria</taxon>
        <taxon>Canalipalpata</taxon>
        <taxon>Sabellida</taxon>
        <taxon>Oweniida</taxon>
        <taxon>Oweniidae</taxon>
        <taxon>Owenia</taxon>
    </lineage>
</organism>
<feature type="region of interest" description="Disordered" evidence="1">
    <location>
        <begin position="154"/>
        <end position="177"/>
    </location>
</feature>
<dbReference type="EMBL" id="CAIIXF020000001">
    <property type="protein sequence ID" value="CAH1774854.1"/>
    <property type="molecule type" value="Genomic_DNA"/>
</dbReference>
<sequence>MESINNTVGYQNHRYYRIEDIDDLKHLIGPKSPLWRILESHKANVQTFEASNVTSPNSTLLTDYGPTSAATYIIVVILVYGLSMAFIIGSLITKRKEEHTAEKDIRQWVHINSVQDQLKRQIAKQAVKKVLHRQNSEVNTNNIPRIEEEVSLLVDSTSSRSSQSAPDSSNVGADSKSRNAFTRLPSLDSSLGTYDLSYATEDFKKEIFSGLVSNGTNSTLSDLDTSTNNCSNGTTINDTSDNVNVNTSERAQAQSLQRSNSFNNAVNFGSNTFIV</sequence>
<keyword evidence="4" id="KW-1185">Reference proteome</keyword>
<accession>A0A8J1TNR8</accession>
<protein>
    <submittedName>
        <fullName evidence="3">Uncharacterized protein</fullName>
    </submittedName>
</protein>
<feature type="transmembrane region" description="Helical" evidence="2">
    <location>
        <begin position="69"/>
        <end position="93"/>
    </location>
</feature>
<evidence type="ECO:0000313" key="3">
    <source>
        <dbReference type="EMBL" id="CAH1774854.1"/>
    </source>
</evidence>
<evidence type="ECO:0000256" key="2">
    <source>
        <dbReference type="SAM" id="Phobius"/>
    </source>
</evidence>
<name>A0A8J1TNR8_OWEFU</name>
<evidence type="ECO:0000313" key="4">
    <source>
        <dbReference type="Proteomes" id="UP000749559"/>
    </source>
</evidence>
<evidence type="ECO:0000256" key="1">
    <source>
        <dbReference type="SAM" id="MobiDB-lite"/>
    </source>
</evidence>
<feature type="compositionally biased region" description="Low complexity" evidence="1">
    <location>
        <begin position="154"/>
        <end position="169"/>
    </location>
</feature>
<keyword evidence="2" id="KW-0812">Transmembrane</keyword>